<organism evidence="2 3">
    <name type="scientific">Populus alba x Populus x berolinensis</name>
    <dbReference type="NCBI Taxonomy" id="444605"/>
    <lineage>
        <taxon>Eukaryota</taxon>
        <taxon>Viridiplantae</taxon>
        <taxon>Streptophyta</taxon>
        <taxon>Embryophyta</taxon>
        <taxon>Tracheophyta</taxon>
        <taxon>Spermatophyta</taxon>
        <taxon>Magnoliopsida</taxon>
        <taxon>eudicotyledons</taxon>
        <taxon>Gunneridae</taxon>
        <taxon>Pentapetalae</taxon>
        <taxon>rosids</taxon>
        <taxon>fabids</taxon>
        <taxon>Malpighiales</taxon>
        <taxon>Salicaceae</taxon>
        <taxon>Saliceae</taxon>
        <taxon>Populus</taxon>
    </lineage>
</organism>
<evidence type="ECO:0000313" key="2">
    <source>
        <dbReference type="EMBL" id="KAJ6960463.1"/>
    </source>
</evidence>
<proteinExistence type="predicted"/>
<evidence type="ECO:0000313" key="3">
    <source>
        <dbReference type="Proteomes" id="UP001164929"/>
    </source>
</evidence>
<dbReference type="AlphaFoldDB" id="A0AAD6PTD5"/>
<keyword evidence="3" id="KW-1185">Reference proteome</keyword>
<dbReference type="EMBL" id="JAQIZT010000017">
    <property type="protein sequence ID" value="KAJ6960463.1"/>
    <property type="molecule type" value="Genomic_DNA"/>
</dbReference>
<dbReference type="Proteomes" id="UP001164929">
    <property type="component" value="Chromosome 17"/>
</dbReference>
<name>A0AAD6PTD5_9ROSI</name>
<reference evidence="2" key="1">
    <citation type="journal article" date="2023" name="Mol. Ecol. Resour.">
        <title>Chromosome-level genome assembly of a triploid poplar Populus alba 'Berolinensis'.</title>
        <authorList>
            <person name="Chen S."/>
            <person name="Yu Y."/>
            <person name="Wang X."/>
            <person name="Wang S."/>
            <person name="Zhang T."/>
            <person name="Zhou Y."/>
            <person name="He R."/>
            <person name="Meng N."/>
            <person name="Wang Y."/>
            <person name="Liu W."/>
            <person name="Liu Z."/>
            <person name="Liu J."/>
            <person name="Guo Q."/>
            <person name="Huang H."/>
            <person name="Sederoff R.R."/>
            <person name="Wang G."/>
            <person name="Qu G."/>
            <person name="Chen S."/>
        </authorList>
    </citation>
    <scope>NUCLEOTIDE SEQUENCE</scope>
    <source>
        <strain evidence="2">SC-2020</strain>
    </source>
</reference>
<protein>
    <submittedName>
        <fullName evidence="2">Uncharacterized protein</fullName>
    </submittedName>
</protein>
<accession>A0AAD6PTD5</accession>
<feature type="region of interest" description="Disordered" evidence="1">
    <location>
        <begin position="57"/>
        <end position="80"/>
    </location>
</feature>
<evidence type="ECO:0000256" key="1">
    <source>
        <dbReference type="SAM" id="MobiDB-lite"/>
    </source>
</evidence>
<comment type="caution">
    <text evidence="2">The sequence shown here is derived from an EMBL/GenBank/DDBJ whole genome shotgun (WGS) entry which is preliminary data.</text>
</comment>
<gene>
    <name evidence="2" type="ORF">NC653_038483</name>
</gene>
<sequence>MIKFKAHGSGAQNDRYLGSIHFKCLWRQNYKLGYDIAIFMAHAAVLRDRPPFSPLGAFLDADDDDNDEDTNKSSNRQIVG</sequence>